<dbReference type="InterPro" id="IPR009078">
    <property type="entry name" value="Ferritin-like_SF"/>
</dbReference>
<dbReference type="AlphaFoldDB" id="A0A6J4SQL5"/>
<dbReference type="EMBL" id="CADCVP010000210">
    <property type="protein sequence ID" value="CAA9502701.1"/>
    <property type="molecule type" value="Genomic_DNA"/>
</dbReference>
<reference evidence="1" key="1">
    <citation type="submission" date="2020-02" db="EMBL/GenBank/DDBJ databases">
        <authorList>
            <person name="Meier V. D."/>
        </authorList>
    </citation>
    <scope>NUCLEOTIDE SEQUENCE</scope>
    <source>
        <strain evidence="1">AVDCRST_MAG69</strain>
    </source>
</reference>
<evidence type="ECO:0008006" key="2">
    <source>
        <dbReference type="Google" id="ProtNLM"/>
    </source>
</evidence>
<organism evidence="1">
    <name type="scientific">uncultured Solirubrobacteraceae bacterium</name>
    <dbReference type="NCBI Taxonomy" id="1162706"/>
    <lineage>
        <taxon>Bacteria</taxon>
        <taxon>Bacillati</taxon>
        <taxon>Actinomycetota</taxon>
        <taxon>Thermoleophilia</taxon>
        <taxon>Solirubrobacterales</taxon>
        <taxon>Solirubrobacteraceae</taxon>
        <taxon>environmental samples</taxon>
    </lineage>
</organism>
<name>A0A6J4SQL5_9ACTN</name>
<dbReference type="Gene3D" id="1.20.1260.10">
    <property type="match status" value="1"/>
</dbReference>
<dbReference type="PANTHER" id="PTHR31694">
    <property type="entry name" value="DESICCATION-LIKE PROTEIN"/>
    <property type="match status" value="1"/>
</dbReference>
<dbReference type="SUPFAM" id="SSF47240">
    <property type="entry name" value="Ferritin-like"/>
    <property type="match status" value="1"/>
</dbReference>
<evidence type="ECO:0000313" key="1">
    <source>
        <dbReference type="EMBL" id="CAA9502701.1"/>
    </source>
</evidence>
<dbReference type="Pfam" id="PF13668">
    <property type="entry name" value="Ferritin_2"/>
    <property type="match status" value="1"/>
</dbReference>
<sequence>MLNVRQENDVQGLTLEGVDADGAIREAMDAAAGDTRASFLAKAGVFGGGMLGSGALLGLVAEGATAATRSDIAILNFALTLEYLEEAFYDEALDMGILDGELELFARVVRRHERAHVRALRGALGRNAVAKPRFNFRGTTEDVEAFAATAQVLEDTGVAAYAGQAPLIDSDALLKAAISIHSVEARHAAWIRDINGQPPAPNAFDEPLTKRQVLRAVASTRFIVARRRPRTRARRSPSFTG</sequence>
<gene>
    <name evidence="1" type="ORF">AVDCRST_MAG69-1989</name>
</gene>
<accession>A0A6J4SQL5</accession>
<dbReference type="PANTHER" id="PTHR31694:SF26">
    <property type="entry name" value="OS05G0151100 PROTEIN"/>
    <property type="match status" value="1"/>
</dbReference>
<protein>
    <recommendedName>
        <fullName evidence="2">Ferritin-like domain-containing protein</fullName>
    </recommendedName>
</protein>
<dbReference type="InterPro" id="IPR052965">
    <property type="entry name" value="Pigment-catalase-like"/>
</dbReference>
<dbReference type="InterPro" id="IPR012347">
    <property type="entry name" value="Ferritin-like"/>
</dbReference>
<proteinExistence type="predicted"/>